<evidence type="ECO:0000313" key="2">
    <source>
        <dbReference type="EMBL" id="PMC58135.1"/>
    </source>
</evidence>
<organism evidence="2 3">
    <name type="scientific">Dolosicoccus paucivorans</name>
    <dbReference type="NCBI Taxonomy" id="84521"/>
    <lineage>
        <taxon>Bacteria</taxon>
        <taxon>Bacillati</taxon>
        <taxon>Bacillota</taxon>
        <taxon>Bacilli</taxon>
        <taxon>Lactobacillales</taxon>
        <taxon>Aerococcaceae</taxon>
        <taxon>Dolosicoccus</taxon>
    </lineage>
</organism>
<dbReference type="Gene3D" id="3.40.50.1820">
    <property type="entry name" value="alpha/beta hydrolase"/>
    <property type="match status" value="1"/>
</dbReference>
<dbReference type="InterPro" id="IPR001375">
    <property type="entry name" value="Peptidase_S9_cat"/>
</dbReference>
<dbReference type="EMBL" id="PNHE01000024">
    <property type="protein sequence ID" value="PMC58135.1"/>
    <property type="molecule type" value="Genomic_DNA"/>
</dbReference>
<dbReference type="AlphaFoldDB" id="A0A2N6SM34"/>
<dbReference type="GO" id="GO:0008236">
    <property type="term" value="F:serine-type peptidase activity"/>
    <property type="evidence" value="ECO:0007669"/>
    <property type="project" value="InterPro"/>
</dbReference>
<gene>
    <name evidence="2" type="ORF">CJ205_06025</name>
</gene>
<name>A0A2N6SM34_9LACT</name>
<dbReference type="PANTHER" id="PTHR47381:SF3">
    <property type="entry name" value="ALPHA_BETA-HYDROLASES SUPERFAMILY PROTEIN"/>
    <property type="match status" value="1"/>
</dbReference>
<reference evidence="2 3" key="1">
    <citation type="submission" date="2017-09" db="EMBL/GenBank/DDBJ databases">
        <title>Bacterial strain isolated from the female urinary microbiota.</title>
        <authorList>
            <person name="Thomas-White K."/>
            <person name="Kumar N."/>
            <person name="Forster S."/>
            <person name="Putonti C."/>
            <person name="Lawley T."/>
            <person name="Wolfe A.J."/>
        </authorList>
    </citation>
    <scope>NUCLEOTIDE SEQUENCE [LARGE SCALE GENOMIC DNA]</scope>
    <source>
        <strain evidence="2 3">UMB0852</strain>
    </source>
</reference>
<dbReference type="OrthoDB" id="31158at2"/>
<comment type="caution">
    <text evidence="2">The sequence shown here is derived from an EMBL/GenBank/DDBJ whole genome shotgun (WGS) entry which is preliminary data.</text>
</comment>
<feature type="domain" description="Peptidase S9 prolyl oligopeptidase catalytic" evidence="1">
    <location>
        <begin position="94"/>
        <end position="211"/>
    </location>
</feature>
<sequence>MKFSLQSKYIGDIPILEMTIDRLQNKTLPTIIFYHGWQMTKKLVLTQGRRLAAKGFRVVLPDSKHHGERYQAMSLVPSLTFWQTIQANLFEFEFIVKHYQKRQLILNDRLGVGGISMGGMTTAALLTHHSEIKTAACVMGTPDLLAYQNYLQQALIDYDRFVPSDYSHLLSWVSYYNLATQPGKLGDRPLFIWHGRQDERVPFESVEQFVKNNPQLNLTFSPAEAPHFVDLPVMDEVADFFENYL</sequence>
<dbReference type="Pfam" id="PF00326">
    <property type="entry name" value="Peptidase_S9"/>
    <property type="match status" value="1"/>
</dbReference>
<proteinExistence type="predicted"/>
<evidence type="ECO:0000313" key="3">
    <source>
        <dbReference type="Proteomes" id="UP000235682"/>
    </source>
</evidence>
<dbReference type="STRING" id="84521.SAMN04487994_10645"/>
<dbReference type="Proteomes" id="UP000235682">
    <property type="component" value="Unassembled WGS sequence"/>
</dbReference>
<dbReference type="PANTHER" id="PTHR47381">
    <property type="entry name" value="ALPHA/BETA-HYDROLASES SUPERFAMILY PROTEIN"/>
    <property type="match status" value="1"/>
</dbReference>
<dbReference type="SUPFAM" id="SSF53474">
    <property type="entry name" value="alpha/beta-Hydrolases"/>
    <property type="match status" value="1"/>
</dbReference>
<evidence type="ECO:0000259" key="1">
    <source>
        <dbReference type="Pfam" id="PF00326"/>
    </source>
</evidence>
<dbReference type="InterPro" id="IPR029058">
    <property type="entry name" value="AB_hydrolase_fold"/>
</dbReference>
<keyword evidence="3" id="KW-1185">Reference proteome</keyword>
<accession>A0A2N6SM34</accession>
<dbReference type="RefSeq" id="WP_102227929.1">
    <property type="nucleotide sequence ID" value="NZ_PNFY01000026.1"/>
</dbReference>
<protein>
    <submittedName>
        <fullName evidence="2">Esterase</fullName>
    </submittedName>
</protein>
<dbReference type="GO" id="GO:0006508">
    <property type="term" value="P:proteolysis"/>
    <property type="evidence" value="ECO:0007669"/>
    <property type="project" value="InterPro"/>
</dbReference>